<dbReference type="PROSITE" id="PS50943">
    <property type="entry name" value="HTH_CROC1"/>
    <property type="match status" value="1"/>
</dbReference>
<dbReference type="SUPFAM" id="SSF47413">
    <property type="entry name" value="lambda repressor-like DNA-binding domains"/>
    <property type="match status" value="1"/>
</dbReference>
<evidence type="ECO:0000259" key="2">
    <source>
        <dbReference type="PROSITE" id="PS50943"/>
    </source>
</evidence>
<dbReference type="PANTHER" id="PTHR43236:SF1">
    <property type="entry name" value="BLL7220 PROTEIN"/>
    <property type="match status" value="1"/>
</dbReference>
<dbReference type="GO" id="GO:0003677">
    <property type="term" value="F:DNA binding"/>
    <property type="evidence" value="ECO:0007669"/>
    <property type="project" value="InterPro"/>
</dbReference>
<dbReference type="Gene3D" id="1.10.10.2910">
    <property type="match status" value="1"/>
</dbReference>
<feature type="domain" description="HTH cro/C1-type" evidence="2">
    <location>
        <begin position="9"/>
        <end position="55"/>
    </location>
</feature>
<sequence>MLSLIDRSGLTHDAFAEQAGINGTKLSKALEGARRFTSLDLARIAEHCGVTVDWLITGEEPPLAVAARTTSGRAGRALNEARRFSTLRTDLTSLGIFRPALRIEAEPRGTLADTALARAAAAGYTVPGSNLIELVETVFDIDVAVIDAGVADGGFDGLAASTEDGQQIVLAATELPARQRFTLAHELGHLLAGDDQGFHLDQDVFAKEQMKDPTEMKANAFAAAFLMPEQWLRERVTAPFTREAFATLACELLVSPEALAYRLCDLRLIDAWARDQYKTLSAARAASLADQDDAFASRIAAARTLRPPGLLVRDAYSAYASGKATLRPYANLLGVDVDELVQSLEAGPTAPDAS</sequence>
<protein>
    <submittedName>
        <fullName evidence="3">ImmA/IrrE family metallo-endopeptidase</fullName>
    </submittedName>
</protein>
<gene>
    <name evidence="3" type="ORF">G3I43_34570</name>
</gene>
<dbReference type="InterPro" id="IPR001387">
    <property type="entry name" value="Cro/C1-type_HTH"/>
</dbReference>
<name>A0A6G3T295_STRAQ</name>
<accession>A0A6G3T295</accession>
<dbReference type="RefSeq" id="WP_164260892.1">
    <property type="nucleotide sequence ID" value="NZ_JAAGMK010000976.1"/>
</dbReference>
<reference evidence="3" key="1">
    <citation type="submission" date="2020-01" db="EMBL/GenBank/DDBJ databases">
        <title>Insect and environment-associated Actinomycetes.</title>
        <authorList>
            <person name="Currrie C."/>
            <person name="Chevrette M."/>
            <person name="Carlson C."/>
            <person name="Stubbendieck R."/>
            <person name="Wendt-Pienkowski E."/>
        </authorList>
    </citation>
    <scope>NUCLEOTIDE SEQUENCE</scope>
    <source>
        <strain evidence="3">SID505</strain>
    </source>
</reference>
<dbReference type="CDD" id="cd00093">
    <property type="entry name" value="HTH_XRE"/>
    <property type="match status" value="1"/>
</dbReference>
<dbReference type="PANTHER" id="PTHR43236">
    <property type="entry name" value="ANTITOXIN HIGA1"/>
    <property type="match status" value="1"/>
</dbReference>
<dbReference type="InterPro" id="IPR010982">
    <property type="entry name" value="Lambda_DNA-bd_dom_sf"/>
</dbReference>
<proteinExistence type="inferred from homology"/>
<dbReference type="AlphaFoldDB" id="A0A6G3T295"/>
<evidence type="ECO:0000313" key="3">
    <source>
        <dbReference type="EMBL" id="NEB89243.1"/>
    </source>
</evidence>
<dbReference type="Pfam" id="PF06114">
    <property type="entry name" value="Peptidase_M78"/>
    <property type="match status" value="1"/>
</dbReference>
<dbReference type="EMBL" id="JAAGMK010000976">
    <property type="protein sequence ID" value="NEB89243.1"/>
    <property type="molecule type" value="Genomic_DNA"/>
</dbReference>
<evidence type="ECO:0000256" key="1">
    <source>
        <dbReference type="ARBA" id="ARBA00007227"/>
    </source>
</evidence>
<dbReference type="Gene3D" id="1.10.260.40">
    <property type="entry name" value="lambda repressor-like DNA-binding domains"/>
    <property type="match status" value="1"/>
</dbReference>
<dbReference type="Pfam" id="PF13560">
    <property type="entry name" value="HTH_31"/>
    <property type="match status" value="1"/>
</dbReference>
<comment type="similarity">
    <text evidence="1">Belongs to the short-chain fatty acyl-CoA assimilation regulator (ScfR) family.</text>
</comment>
<organism evidence="3">
    <name type="scientific">Streptomyces anulatus</name>
    <name type="common">Streptomyces chrysomallus</name>
    <dbReference type="NCBI Taxonomy" id="1892"/>
    <lineage>
        <taxon>Bacteria</taxon>
        <taxon>Bacillati</taxon>
        <taxon>Actinomycetota</taxon>
        <taxon>Actinomycetes</taxon>
        <taxon>Kitasatosporales</taxon>
        <taxon>Streptomycetaceae</taxon>
        <taxon>Streptomyces</taxon>
    </lineage>
</organism>
<dbReference type="InterPro" id="IPR052345">
    <property type="entry name" value="Rad_response_metalloprotease"/>
</dbReference>
<dbReference type="InterPro" id="IPR010359">
    <property type="entry name" value="IrrE_HExxH"/>
</dbReference>
<comment type="caution">
    <text evidence="3">The sequence shown here is derived from an EMBL/GenBank/DDBJ whole genome shotgun (WGS) entry which is preliminary data.</text>
</comment>